<dbReference type="Pfam" id="PF05036">
    <property type="entry name" value="SPOR"/>
    <property type="match status" value="1"/>
</dbReference>
<protein>
    <recommendedName>
        <fullName evidence="2">SPOR domain-containing protein</fullName>
    </recommendedName>
</protein>
<dbReference type="InterPro" id="IPR007730">
    <property type="entry name" value="SPOR-like_dom"/>
</dbReference>
<dbReference type="AlphaFoldDB" id="A0A4Q4KG67"/>
<dbReference type="InterPro" id="IPR019734">
    <property type="entry name" value="TPR_rpt"/>
</dbReference>
<evidence type="ECO:0000313" key="3">
    <source>
        <dbReference type="EMBL" id="RYM32173.1"/>
    </source>
</evidence>
<dbReference type="Pfam" id="PF07676">
    <property type="entry name" value="PD40"/>
    <property type="match status" value="3"/>
</dbReference>
<sequence length="814" mass="92163">MKTVNLSAKLIVFLFFISFIGNSQDLSEAKLKEVLELGSEKEVLEMNTSLMLNESNYHAFLTAEKLLTFNPQSANYNYRIGYALLSISDDFTKTIPYLEKAVSSTTKRFEMVSTREKDAPLEALFYMGRAYHLAGEVDKAIKYYEDFIKVTNVKNANFKNAVLGIKQCNIAKDLVKSPKNFKVKNIGSTINTNNPEYSPVISIDGTALYFTSRRLLEDSSNKNFKEPGTNLYLEDIFVSYKNESDEWSKPKVLEFCKPEYNEATVAVSGDERRIFAYIDQTGNGDLYTSTLKSNLYQDLEILEDNGINTDAWETHMSESPDGMRKYFVSDREGGYGGRDIYMIKKIGENLWSDPENLGPTINTEYDEDSPFISIDNKTMYFSHNGDKSMGGFDIFKSKRDNKGSWSTPENLGYPLNTTSDEIYYTSIFDGTVGYFSSYRPKGFGEKDIYQVINENERIEGVGVFFGEVTNNNGSAISEDISLNLKCLDCETPYEFSVYPKLSNGTFLTSLTSCHEYELTLSRNNGETEISKEIIKTHCEDVSEEIFRSFILDSLTQNLVDPRSLLEAYDPISIKHYFGYNKNVLDPAKGALKVFLDSLNKQIEIGRTTMEIRINASASKVPTQSYKNNAELAEKRANSVKDFLTNYFEEIGLTSSITINVNNIIVDGPEYDADYKNLDKYLPFQFVEVSLAGFNSFKGMRPKSIFVTKLVENEDGTSTLHKYIDQQGDLFTSGEMIEGDYDFHIVIGVFQNSDFAKNLSSKAKEKGFDAEIIEKQTGLYIVTAGKSPLREDAIRILNEAREEVIQSAWILNIKN</sequence>
<dbReference type="InterPro" id="IPR011042">
    <property type="entry name" value="6-blade_b-propeller_TolB-like"/>
</dbReference>
<dbReference type="SUPFAM" id="SSF48452">
    <property type="entry name" value="TPR-like"/>
    <property type="match status" value="1"/>
</dbReference>
<dbReference type="Gene3D" id="3.30.70.1070">
    <property type="entry name" value="Sporulation related repeat"/>
    <property type="match status" value="1"/>
</dbReference>
<dbReference type="Gene3D" id="2.120.10.30">
    <property type="entry name" value="TolB, C-terminal domain"/>
    <property type="match status" value="1"/>
</dbReference>
<organism evidence="3 4">
    <name type="scientific">Brumimicrobium glaciale</name>
    <dbReference type="NCBI Taxonomy" id="200475"/>
    <lineage>
        <taxon>Bacteria</taxon>
        <taxon>Pseudomonadati</taxon>
        <taxon>Bacteroidota</taxon>
        <taxon>Flavobacteriia</taxon>
        <taxon>Flavobacteriales</taxon>
        <taxon>Crocinitomicaceae</taxon>
        <taxon>Brumimicrobium</taxon>
    </lineage>
</organism>
<evidence type="ECO:0000259" key="2">
    <source>
        <dbReference type="PROSITE" id="PS51724"/>
    </source>
</evidence>
<dbReference type="InterPro" id="IPR036680">
    <property type="entry name" value="SPOR-like_sf"/>
</dbReference>
<reference evidence="3 4" key="1">
    <citation type="submission" date="2019-02" db="EMBL/GenBank/DDBJ databases">
        <title>Genome sequence of the sea-ice species Brumimicrobium glaciale.</title>
        <authorList>
            <person name="Bowman J.P."/>
        </authorList>
    </citation>
    <scope>NUCLEOTIDE SEQUENCE [LARGE SCALE GENOMIC DNA]</scope>
    <source>
        <strain evidence="3 4">IC156</strain>
    </source>
</reference>
<dbReference type="GO" id="GO:0042834">
    <property type="term" value="F:peptidoglycan binding"/>
    <property type="evidence" value="ECO:0007669"/>
    <property type="project" value="InterPro"/>
</dbReference>
<proteinExistence type="predicted"/>
<evidence type="ECO:0000256" key="1">
    <source>
        <dbReference type="PROSITE-ProRule" id="PRU00339"/>
    </source>
</evidence>
<dbReference type="OrthoDB" id="9809364at2"/>
<keyword evidence="1" id="KW-0802">TPR repeat</keyword>
<dbReference type="InterPro" id="IPR011990">
    <property type="entry name" value="TPR-like_helical_dom_sf"/>
</dbReference>
<dbReference type="SUPFAM" id="SSF110997">
    <property type="entry name" value="Sporulation related repeat"/>
    <property type="match status" value="1"/>
</dbReference>
<evidence type="ECO:0000313" key="4">
    <source>
        <dbReference type="Proteomes" id="UP000293952"/>
    </source>
</evidence>
<name>A0A4Q4KG67_9FLAO</name>
<dbReference type="Gene3D" id="1.25.40.10">
    <property type="entry name" value="Tetratricopeptide repeat domain"/>
    <property type="match status" value="1"/>
</dbReference>
<gene>
    <name evidence="3" type="ORF">ERX46_15950</name>
</gene>
<comment type="caution">
    <text evidence="3">The sequence shown here is derived from an EMBL/GenBank/DDBJ whole genome shotgun (WGS) entry which is preliminary data.</text>
</comment>
<keyword evidence="4" id="KW-1185">Reference proteome</keyword>
<dbReference type="PROSITE" id="PS51724">
    <property type="entry name" value="SPOR"/>
    <property type="match status" value="1"/>
</dbReference>
<dbReference type="PROSITE" id="PS50005">
    <property type="entry name" value="TPR"/>
    <property type="match status" value="1"/>
</dbReference>
<dbReference type="Proteomes" id="UP000293952">
    <property type="component" value="Unassembled WGS sequence"/>
</dbReference>
<dbReference type="EMBL" id="SETE01000007">
    <property type="protein sequence ID" value="RYM32173.1"/>
    <property type="molecule type" value="Genomic_DNA"/>
</dbReference>
<accession>A0A4Q4KG67</accession>
<feature type="repeat" description="TPR" evidence="1">
    <location>
        <begin position="121"/>
        <end position="154"/>
    </location>
</feature>
<feature type="domain" description="SPOR" evidence="2">
    <location>
        <begin position="736"/>
        <end position="812"/>
    </location>
</feature>
<dbReference type="InterPro" id="IPR011659">
    <property type="entry name" value="WD40"/>
</dbReference>
<dbReference type="SUPFAM" id="SSF82171">
    <property type="entry name" value="DPP6 N-terminal domain-like"/>
    <property type="match status" value="1"/>
</dbReference>
<dbReference type="Gene3D" id="3.30.1330.60">
    <property type="entry name" value="OmpA-like domain"/>
    <property type="match status" value="1"/>
</dbReference>
<dbReference type="RefSeq" id="WP_130094862.1">
    <property type="nucleotide sequence ID" value="NZ_SETE01000007.1"/>
</dbReference>
<dbReference type="InterPro" id="IPR036737">
    <property type="entry name" value="OmpA-like_sf"/>
</dbReference>